<gene>
    <name evidence="1" type="ORF">ASZ90_005720</name>
</gene>
<sequence length="38" mass="4152">MVHSRSSGYRYGTEGCTGLSVQCRASKEAALLEKEKAF</sequence>
<accession>A0A0W8FUN7</accession>
<reference evidence="1" key="1">
    <citation type="journal article" date="2015" name="Proc. Natl. Acad. Sci. U.S.A.">
        <title>Networks of energetic and metabolic interactions define dynamics in microbial communities.</title>
        <authorList>
            <person name="Embree M."/>
            <person name="Liu J.K."/>
            <person name="Al-Bassam M.M."/>
            <person name="Zengler K."/>
        </authorList>
    </citation>
    <scope>NUCLEOTIDE SEQUENCE</scope>
</reference>
<organism evidence="1">
    <name type="scientific">hydrocarbon metagenome</name>
    <dbReference type="NCBI Taxonomy" id="938273"/>
    <lineage>
        <taxon>unclassified sequences</taxon>
        <taxon>metagenomes</taxon>
        <taxon>ecological metagenomes</taxon>
    </lineage>
</organism>
<evidence type="ECO:0000313" key="1">
    <source>
        <dbReference type="EMBL" id="KUG24466.1"/>
    </source>
</evidence>
<proteinExistence type="predicted"/>
<dbReference type="AlphaFoldDB" id="A0A0W8FUN7"/>
<name>A0A0W8FUN7_9ZZZZ</name>
<protein>
    <submittedName>
        <fullName evidence="1">Uncharacterized protein</fullName>
    </submittedName>
</protein>
<comment type="caution">
    <text evidence="1">The sequence shown here is derived from an EMBL/GenBank/DDBJ whole genome shotgun (WGS) entry which is preliminary data.</text>
</comment>
<dbReference type="EMBL" id="LNQE01000846">
    <property type="protein sequence ID" value="KUG24466.1"/>
    <property type="molecule type" value="Genomic_DNA"/>
</dbReference>